<feature type="domain" description="BHLH" evidence="8">
    <location>
        <begin position="295"/>
        <end position="379"/>
    </location>
</feature>
<comment type="caution">
    <text evidence="9">The sequence shown here is derived from an EMBL/GenBank/DDBJ whole genome shotgun (WGS) entry which is preliminary data.</text>
</comment>
<evidence type="ECO:0000256" key="2">
    <source>
        <dbReference type="ARBA" id="ARBA00023015"/>
    </source>
</evidence>
<proteinExistence type="predicted"/>
<feature type="compositionally biased region" description="Low complexity" evidence="7">
    <location>
        <begin position="156"/>
        <end position="168"/>
    </location>
</feature>
<reference evidence="9 10" key="1">
    <citation type="submission" date="2024-04" db="EMBL/GenBank/DDBJ databases">
        <title>Symmetric and asymmetric DNA N6-adenine methylation regulates different biological responses in Mucorales.</title>
        <authorList>
            <consortium name="Lawrence Berkeley National Laboratory"/>
            <person name="Lax C."/>
            <person name="Mondo S.J."/>
            <person name="Osorio-Concepcion M."/>
            <person name="Muszewska A."/>
            <person name="Corrochano-Luque M."/>
            <person name="Gutierrez G."/>
            <person name="Riley R."/>
            <person name="Lipzen A."/>
            <person name="Guo J."/>
            <person name="Hundley H."/>
            <person name="Amirebrahimi M."/>
            <person name="Ng V."/>
            <person name="Lorenzo-Gutierrez D."/>
            <person name="Binder U."/>
            <person name="Yang J."/>
            <person name="Song Y."/>
            <person name="Canovas D."/>
            <person name="Navarro E."/>
            <person name="Freitag M."/>
            <person name="Gabaldon T."/>
            <person name="Grigoriev I.V."/>
            <person name="Corrochano L.M."/>
            <person name="Nicolas F.E."/>
            <person name="Garre V."/>
        </authorList>
    </citation>
    <scope>NUCLEOTIDE SEQUENCE [LARGE SCALE GENOMIC DNA]</scope>
    <source>
        <strain evidence="9 10">L51</strain>
    </source>
</reference>
<evidence type="ECO:0000256" key="7">
    <source>
        <dbReference type="SAM" id="MobiDB-lite"/>
    </source>
</evidence>
<sequence>MDQDDIFTPLVSPAMTPSFTYQLPQKHHPNIPLTTEMDFSPLSSPAIMPQLDRQHSRDTSGNPIFGSQFSATFDKMSSTQICEQYEQLEQAKIMITRKLSELQQKQQQHLQQKQQQILQQQQQLQQQHQLQIQKQQQAQKKAQMQVQQQPVVALSHSLSDSSTQSLVLTPTDTPKTPPRSLSAKTTRGSTANSAGHKKISSTHASDAAPRPVSKKQRRESTLTHTDTKSLISPSPRALKPLLLSPTLTAGLESSPTRLNAERILATRSNYQNLMEGKAAALGIAFMPHIKSGIEVRRTAHKAAEQKRRDSLKEWFERLRREVEDGYVKKKSGLASIVIREQEREARGEIEDTTDESDAVLKPLSKVLLLRYAYEYISTLKTSVSNRDLRILELEEENARLRQGSASKESSPPESPYTA</sequence>
<feature type="coiled-coil region" evidence="6">
    <location>
        <begin position="85"/>
        <end position="138"/>
    </location>
</feature>
<evidence type="ECO:0000313" key="9">
    <source>
        <dbReference type="EMBL" id="KAL0088895.1"/>
    </source>
</evidence>
<dbReference type="PROSITE" id="PS50888">
    <property type="entry name" value="BHLH"/>
    <property type="match status" value="1"/>
</dbReference>
<accession>A0ABR3B724</accession>
<dbReference type="InterPro" id="IPR011598">
    <property type="entry name" value="bHLH_dom"/>
</dbReference>
<protein>
    <recommendedName>
        <fullName evidence="8">BHLH domain-containing protein</fullName>
    </recommendedName>
</protein>
<feature type="compositionally biased region" description="Basic and acidic residues" evidence="7">
    <location>
        <begin position="218"/>
        <end position="227"/>
    </location>
</feature>
<feature type="region of interest" description="Disordered" evidence="7">
    <location>
        <begin position="399"/>
        <end position="418"/>
    </location>
</feature>
<dbReference type="InterPro" id="IPR052207">
    <property type="entry name" value="Max-like/E-box_TFs"/>
</dbReference>
<feature type="region of interest" description="Disordered" evidence="7">
    <location>
        <begin position="156"/>
        <end position="237"/>
    </location>
</feature>
<evidence type="ECO:0000256" key="1">
    <source>
        <dbReference type="ARBA" id="ARBA00004123"/>
    </source>
</evidence>
<dbReference type="SUPFAM" id="SSF47459">
    <property type="entry name" value="HLH, helix-loop-helix DNA-binding domain"/>
    <property type="match status" value="1"/>
</dbReference>
<dbReference type="Pfam" id="PF00010">
    <property type="entry name" value="HLH"/>
    <property type="match status" value="1"/>
</dbReference>
<comment type="subcellular location">
    <subcellularLocation>
        <location evidence="1">Nucleus</location>
    </subcellularLocation>
</comment>
<keyword evidence="2" id="KW-0805">Transcription regulation</keyword>
<evidence type="ECO:0000256" key="4">
    <source>
        <dbReference type="ARBA" id="ARBA00023163"/>
    </source>
</evidence>
<dbReference type="SMART" id="SM00353">
    <property type="entry name" value="HLH"/>
    <property type="match status" value="1"/>
</dbReference>
<evidence type="ECO:0000259" key="8">
    <source>
        <dbReference type="PROSITE" id="PS50888"/>
    </source>
</evidence>
<keyword evidence="5" id="KW-0539">Nucleus</keyword>
<gene>
    <name evidence="9" type="ORF">J3Q64DRAFT_1675891</name>
</gene>
<evidence type="ECO:0000256" key="3">
    <source>
        <dbReference type="ARBA" id="ARBA00023125"/>
    </source>
</evidence>
<dbReference type="PANTHER" id="PTHR15741">
    <property type="entry name" value="BASIC HELIX-LOOP-HELIX ZIP TRANSCRIPTION FACTOR"/>
    <property type="match status" value="1"/>
</dbReference>
<evidence type="ECO:0000256" key="6">
    <source>
        <dbReference type="SAM" id="Coils"/>
    </source>
</evidence>
<evidence type="ECO:0000256" key="5">
    <source>
        <dbReference type="ARBA" id="ARBA00023242"/>
    </source>
</evidence>
<dbReference type="InterPro" id="IPR036638">
    <property type="entry name" value="HLH_DNA-bd_sf"/>
</dbReference>
<feature type="compositionally biased region" description="Polar residues" evidence="7">
    <location>
        <begin position="182"/>
        <end position="193"/>
    </location>
</feature>
<dbReference type="Proteomes" id="UP001448207">
    <property type="component" value="Unassembled WGS sequence"/>
</dbReference>
<keyword evidence="3" id="KW-0238">DNA-binding</keyword>
<evidence type="ECO:0000313" key="10">
    <source>
        <dbReference type="Proteomes" id="UP001448207"/>
    </source>
</evidence>
<dbReference type="PANTHER" id="PTHR15741:SF38">
    <property type="entry name" value="BHLH DOMAIN-CONTAINING PROTEIN"/>
    <property type="match status" value="1"/>
</dbReference>
<keyword evidence="6" id="KW-0175">Coiled coil</keyword>
<dbReference type="Gene3D" id="4.10.280.10">
    <property type="entry name" value="Helix-loop-helix DNA-binding domain"/>
    <property type="match status" value="1"/>
</dbReference>
<dbReference type="EMBL" id="JBCLYO010000005">
    <property type="protein sequence ID" value="KAL0088895.1"/>
    <property type="molecule type" value="Genomic_DNA"/>
</dbReference>
<keyword evidence="10" id="KW-1185">Reference proteome</keyword>
<organism evidence="9 10">
    <name type="scientific">Phycomyces blakesleeanus</name>
    <dbReference type="NCBI Taxonomy" id="4837"/>
    <lineage>
        <taxon>Eukaryota</taxon>
        <taxon>Fungi</taxon>
        <taxon>Fungi incertae sedis</taxon>
        <taxon>Mucoromycota</taxon>
        <taxon>Mucoromycotina</taxon>
        <taxon>Mucoromycetes</taxon>
        <taxon>Mucorales</taxon>
        <taxon>Phycomycetaceae</taxon>
        <taxon>Phycomyces</taxon>
    </lineage>
</organism>
<name>A0ABR3B724_PHYBL</name>
<keyword evidence="4" id="KW-0804">Transcription</keyword>